<dbReference type="Gene3D" id="2.60.120.330">
    <property type="entry name" value="B-lactam Antibiotic, Isopenicillin N Synthase, Chain"/>
    <property type="match status" value="1"/>
</dbReference>
<protein>
    <recommendedName>
        <fullName evidence="1">Fe2OG dioxygenase domain-containing protein</fullName>
    </recommendedName>
</protein>
<evidence type="ECO:0000259" key="1">
    <source>
        <dbReference type="PROSITE" id="PS51471"/>
    </source>
</evidence>
<feature type="domain" description="Fe2OG dioxygenase" evidence="1">
    <location>
        <begin position="1"/>
        <end position="105"/>
    </location>
</feature>
<proteinExistence type="predicted"/>
<dbReference type="Pfam" id="PF03171">
    <property type="entry name" value="2OG-FeII_Oxy"/>
    <property type="match status" value="1"/>
</dbReference>
<dbReference type="InterPro" id="IPR044861">
    <property type="entry name" value="IPNS-like_FE2OG_OXY"/>
</dbReference>
<dbReference type="InterPro" id="IPR050231">
    <property type="entry name" value="Iron_ascorbate_oxido_reductase"/>
</dbReference>
<dbReference type="EMBL" id="NMUH01001070">
    <property type="protein sequence ID" value="MQL88577.1"/>
    <property type="molecule type" value="Genomic_DNA"/>
</dbReference>
<sequence length="144" mass="16198">MRASGATDISGHVAASEDSSYGASAHSDYGMITLLACDGVPGLQICREKDEQPNIWEDVHHLEGAFVVNVGDMLERWTNCLFRSTLHRVMANRQDRYSMAFFLDPNSDCLVECLDSCCTETNPPRFPPVRSGDYLRERFKITYV</sequence>
<dbReference type="OrthoDB" id="288590at2759"/>
<evidence type="ECO:0000313" key="3">
    <source>
        <dbReference type="Proteomes" id="UP000652761"/>
    </source>
</evidence>
<gene>
    <name evidence="2" type="ORF">Taro_021145</name>
</gene>
<name>A0A843V1L9_COLES</name>
<dbReference type="InterPro" id="IPR027443">
    <property type="entry name" value="IPNS-like_sf"/>
</dbReference>
<dbReference type="InterPro" id="IPR005123">
    <property type="entry name" value="Oxoglu/Fe-dep_dioxygenase_dom"/>
</dbReference>
<dbReference type="AlphaFoldDB" id="A0A843V1L9"/>
<accession>A0A843V1L9</accession>
<evidence type="ECO:0000313" key="2">
    <source>
        <dbReference type="EMBL" id="MQL88577.1"/>
    </source>
</evidence>
<organism evidence="2 3">
    <name type="scientific">Colocasia esculenta</name>
    <name type="common">Wild taro</name>
    <name type="synonym">Arum esculentum</name>
    <dbReference type="NCBI Taxonomy" id="4460"/>
    <lineage>
        <taxon>Eukaryota</taxon>
        <taxon>Viridiplantae</taxon>
        <taxon>Streptophyta</taxon>
        <taxon>Embryophyta</taxon>
        <taxon>Tracheophyta</taxon>
        <taxon>Spermatophyta</taxon>
        <taxon>Magnoliopsida</taxon>
        <taxon>Liliopsida</taxon>
        <taxon>Araceae</taxon>
        <taxon>Aroideae</taxon>
        <taxon>Colocasieae</taxon>
        <taxon>Colocasia</taxon>
    </lineage>
</organism>
<dbReference type="Proteomes" id="UP000652761">
    <property type="component" value="Unassembled WGS sequence"/>
</dbReference>
<keyword evidence="3" id="KW-1185">Reference proteome</keyword>
<dbReference type="SUPFAM" id="SSF51197">
    <property type="entry name" value="Clavaminate synthase-like"/>
    <property type="match status" value="1"/>
</dbReference>
<comment type="caution">
    <text evidence="2">The sequence shown here is derived from an EMBL/GenBank/DDBJ whole genome shotgun (WGS) entry which is preliminary data.</text>
</comment>
<dbReference type="PANTHER" id="PTHR47990">
    <property type="entry name" value="2-OXOGLUTARATE (2OG) AND FE(II)-DEPENDENT OXYGENASE SUPERFAMILY PROTEIN-RELATED"/>
    <property type="match status" value="1"/>
</dbReference>
<reference evidence="2" key="1">
    <citation type="submission" date="2017-07" db="EMBL/GenBank/DDBJ databases">
        <title>Taro Niue Genome Assembly and Annotation.</title>
        <authorList>
            <person name="Atibalentja N."/>
            <person name="Keating K."/>
            <person name="Fields C.J."/>
        </authorList>
    </citation>
    <scope>NUCLEOTIDE SEQUENCE</scope>
    <source>
        <strain evidence="2">Niue_2</strain>
        <tissue evidence="2">Leaf</tissue>
    </source>
</reference>
<dbReference type="PROSITE" id="PS51471">
    <property type="entry name" value="FE2OG_OXY"/>
    <property type="match status" value="1"/>
</dbReference>